<comment type="subcellular location">
    <subcellularLocation>
        <location evidence="1">Nucleus</location>
    </subcellularLocation>
</comment>
<keyword evidence="3" id="KW-0677">Repeat</keyword>
<keyword evidence="4" id="KW-0508">mRNA splicing</keyword>
<dbReference type="PROSITE" id="PS50005">
    <property type="entry name" value="TPR"/>
    <property type="match status" value="1"/>
</dbReference>
<dbReference type="GO" id="GO:0000244">
    <property type="term" value="P:spliceosomal tri-snRNP complex assembly"/>
    <property type="evidence" value="ECO:0007669"/>
    <property type="project" value="TreeGrafter"/>
</dbReference>
<dbReference type="Pfam" id="PF06424">
    <property type="entry name" value="PRP1_N"/>
    <property type="match status" value="1"/>
</dbReference>
<gene>
    <name evidence="9" type="ORF">WICMUC_004611</name>
</gene>
<dbReference type="PANTHER" id="PTHR11246">
    <property type="entry name" value="PRE-MRNA SPLICING FACTOR"/>
    <property type="match status" value="1"/>
</dbReference>
<dbReference type="GO" id="GO:0071013">
    <property type="term" value="C:catalytic step 2 spliceosome"/>
    <property type="evidence" value="ECO:0007669"/>
    <property type="project" value="TreeGrafter"/>
</dbReference>
<sequence length="877" mass="101051">MERKSFLDQEAPPGYVAGIGRGATGFTTRADVGGSRTKGQERQINSDDEDNFADVDNENDNGLFTNGQISKDDTEADAIYKEVEERLKSRSNKRKISVDDLQNDEVANVLRISNQFIDLKKNLSSISAEQWSNLPEVGDLTKRNKRQRKEEQDSRRTYAAPDSLISGLDGTGATETSIDLASLTSERQKLFESKIDANLESLNGEEETVNSQSYLSEISANSLQNNNEEIQKLRTVLNQFTKSDPNKPEGWIARARLEETSRNFETAKKLISQGCNNCPNDEGVWLENVRLNQYDIKLSKIIIADGVRRNEKSVKLWLKAAELEKDLYDRRRIIRKALDSIPKSAELWSELIDLADDFEEKTQIASRATELVPSNIELWLKLIDLQNYQDARSSLNKARKANPNNVKIWLRACQLESENANNSDSVSKLIMKTFKECEQSREEWFKHAIEFENKNLPHIADQIVSVVLNQDESMTYNELSEESTIYKDNIHVYRACLNFIVKKFPKKTAIWRNLIDLYKKHFTKEELYQLFEKLIGNFPKNATFRLMYSKEVWKTGNDVNTAKKILESSLKILPNSTDIWLALIKLEQVSNKKEEIESLFSEAQSKVESERIWYKYATHLRQIGNNHKALEIIDEGLLIFNKCFKLYLQKSQILEEMNLLNEAKEILSIGTKNIPSSPQLWINLSKLDMKLGNKIKARSDLELGILKNPTSEELVYEKLLLEKSLSDHNQLAVALSRALKDFPHSSLVWSFNLRFNSKKSARKTLYKDALAATNNDSKVLLIIGHDFWVDGKIDKAQRWFERAVEMNENYGDAWAWNYKILKKTNNTQQMEKLIEKYLEVEPTHGDYWQRISKQIENLDKDPLELLDLIAQNINSNF</sequence>
<evidence type="ECO:0000313" key="10">
    <source>
        <dbReference type="Proteomes" id="UP000769528"/>
    </source>
</evidence>
<dbReference type="Pfam" id="PF23240">
    <property type="entry name" value="HAT_PRP39_N"/>
    <property type="match status" value="1"/>
</dbReference>
<feature type="region of interest" description="Disordered" evidence="7">
    <location>
        <begin position="139"/>
        <end position="171"/>
    </location>
</feature>
<evidence type="ECO:0000256" key="4">
    <source>
        <dbReference type="ARBA" id="ARBA00023187"/>
    </source>
</evidence>
<feature type="domain" description="PRP1 splicing factor N-terminal" evidence="8">
    <location>
        <begin position="11"/>
        <end position="143"/>
    </location>
</feature>
<name>A0A9P8TA18_9ASCO</name>
<dbReference type="SMART" id="SM00386">
    <property type="entry name" value="HAT"/>
    <property type="match status" value="10"/>
</dbReference>
<feature type="compositionally biased region" description="Polar residues" evidence="7">
    <location>
        <begin position="60"/>
        <end position="69"/>
    </location>
</feature>
<protein>
    <recommendedName>
        <fullName evidence="8">PRP1 splicing factor N-terminal domain-containing protein</fullName>
    </recommendedName>
</protein>
<dbReference type="InterPro" id="IPR003107">
    <property type="entry name" value="HAT"/>
</dbReference>
<dbReference type="Proteomes" id="UP000769528">
    <property type="component" value="Unassembled WGS sequence"/>
</dbReference>
<reference evidence="9" key="1">
    <citation type="journal article" date="2021" name="Open Biol.">
        <title>Shared evolutionary footprints suggest mitochondrial oxidative damage underlies multiple complex I losses in fungi.</title>
        <authorList>
            <person name="Schikora-Tamarit M.A."/>
            <person name="Marcet-Houben M."/>
            <person name="Nosek J."/>
            <person name="Gabaldon T."/>
        </authorList>
    </citation>
    <scope>NUCLEOTIDE SEQUENCE</scope>
    <source>
        <strain evidence="9">CBS6341</strain>
    </source>
</reference>
<accession>A0A9P8TA18</accession>
<comment type="caution">
    <text evidence="9">The sequence shown here is derived from an EMBL/GenBank/DDBJ whole genome shotgun (WGS) entry which is preliminary data.</text>
</comment>
<evidence type="ECO:0000256" key="5">
    <source>
        <dbReference type="ARBA" id="ARBA00023242"/>
    </source>
</evidence>
<feature type="repeat" description="TPR" evidence="6">
    <location>
        <begin position="777"/>
        <end position="810"/>
    </location>
</feature>
<evidence type="ECO:0000256" key="7">
    <source>
        <dbReference type="SAM" id="MobiDB-lite"/>
    </source>
</evidence>
<evidence type="ECO:0000256" key="1">
    <source>
        <dbReference type="ARBA" id="ARBA00004123"/>
    </source>
</evidence>
<evidence type="ECO:0000313" key="9">
    <source>
        <dbReference type="EMBL" id="KAH3671431.1"/>
    </source>
</evidence>
<dbReference type="PANTHER" id="PTHR11246:SF1">
    <property type="entry name" value="PRE-MRNA-PROCESSING FACTOR 6"/>
    <property type="match status" value="1"/>
</dbReference>
<reference evidence="9" key="2">
    <citation type="submission" date="2021-01" db="EMBL/GenBank/DDBJ databases">
        <authorList>
            <person name="Schikora-Tamarit M.A."/>
        </authorList>
    </citation>
    <scope>NUCLEOTIDE SEQUENCE</scope>
    <source>
        <strain evidence="9">CBS6341</strain>
    </source>
</reference>
<dbReference type="AlphaFoldDB" id="A0A9P8TA18"/>
<dbReference type="FunFam" id="1.25.40.10:FF:000256">
    <property type="entry name" value="Probable pre-mRNA splicing factor prp1"/>
    <property type="match status" value="1"/>
</dbReference>
<keyword evidence="2" id="KW-0507">mRNA processing</keyword>
<dbReference type="SMART" id="SM00028">
    <property type="entry name" value="TPR"/>
    <property type="match status" value="5"/>
</dbReference>
<feature type="region of interest" description="Disordered" evidence="7">
    <location>
        <begin position="1"/>
        <end position="69"/>
    </location>
</feature>
<evidence type="ECO:0000256" key="3">
    <source>
        <dbReference type="ARBA" id="ARBA00022737"/>
    </source>
</evidence>
<dbReference type="InterPro" id="IPR010491">
    <property type="entry name" value="PRP1_N"/>
</dbReference>
<dbReference type="EMBL" id="JAEUBF010001278">
    <property type="protein sequence ID" value="KAH3671431.1"/>
    <property type="molecule type" value="Genomic_DNA"/>
</dbReference>
<dbReference type="InterPro" id="IPR045075">
    <property type="entry name" value="Syf1-like"/>
</dbReference>
<dbReference type="Gene3D" id="1.25.40.10">
    <property type="entry name" value="Tetratricopeptide repeat domain"/>
    <property type="match status" value="4"/>
</dbReference>
<keyword evidence="10" id="KW-1185">Reference proteome</keyword>
<dbReference type="SUPFAM" id="SSF48452">
    <property type="entry name" value="TPR-like"/>
    <property type="match status" value="3"/>
</dbReference>
<dbReference type="OrthoDB" id="440128at2759"/>
<feature type="compositionally biased region" description="Acidic residues" evidence="7">
    <location>
        <begin position="46"/>
        <end position="59"/>
    </location>
</feature>
<proteinExistence type="predicted"/>
<dbReference type="GO" id="GO:0046540">
    <property type="term" value="C:U4/U6 x U5 tri-snRNP complex"/>
    <property type="evidence" value="ECO:0007669"/>
    <property type="project" value="TreeGrafter"/>
</dbReference>
<keyword evidence="5" id="KW-0539">Nucleus</keyword>
<organism evidence="9 10">
    <name type="scientific">Wickerhamomyces mucosus</name>
    <dbReference type="NCBI Taxonomy" id="1378264"/>
    <lineage>
        <taxon>Eukaryota</taxon>
        <taxon>Fungi</taxon>
        <taxon>Dikarya</taxon>
        <taxon>Ascomycota</taxon>
        <taxon>Saccharomycotina</taxon>
        <taxon>Saccharomycetes</taxon>
        <taxon>Phaffomycetales</taxon>
        <taxon>Wickerhamomycetaceae</taxon>
        <taxon>Wickerhamomyces</taxon>
    </lineage>
</organism>
<evidence type="ECO:0000256" key="2">
    <source>
        <dbReference type="ARBA" id="ARBA00022664"/>
    </source>
</evidence>
<evidence type="ECO:0000259" key="8">
    <source>
        <dbReference type="Pfam" id="PF06424"/>
    </source>
</evidence>
<dbReference type="InterPro" id="IPR019734">
    <property type="entry name" value="TPR_rpt"/>
</dbReference>
<evidence type="ECO:0000256" key="6">
    <source>
        <dbReference type="PROSITE-ProRule" id="PRU00339"/>
    </source>
</evidence>
<keyword evidence="6" id="KW-0802">TPR repeat</keyword>
<dbReference type="InterPro" id="IPR011990">
    <property type="entry name" value="TPR-like_helical_dom_sf"/>
</dbReference>